<evidence type="ECO:0000259" key="7">
    <source>
        <dbReference type="Pfam" id="PF03176"/>
    </source>
</evidence>
<organism evidence="8 9">
    <name type="scientific">Streptomyces pratens</name>
    <dbReference type="NCBI Taxonomy" id="887456"/>
    <lineage>
        <taxon>Bacteria</taxon>
        <taxon>Bacillati</taxon>
        <taxon>Actinomycetota</taxon>
        <taxon>Actinomycetes</taxon>
        <taxon>Kitasatosporales</taxon>
        <taxon>Streptomycetaceae</taxon>
        <taxon>Streptomyces</taxon>
    </lineage>
</organism>
<comment type="subcellular location">
    <subcellularLocation>
        <location evidence="1">Cell membrane</location>
        <topology evidence="1">Multi-pass membrane protein</topology>
    </subcellularLocation>
</comment>
<evidence type="ECO:0000256" key="2">
    <source>
        <dbReference type="ARBA" id="ARBA00022475"/>
    </source>
</evidence>
<dbReference type="Gene3D" id="1.20.140.10">
    <property type="entry name" value="Butyryl-CoA Dehydrogenase, subunit A, domain 3"/>
    <property type="match status" value="1"/>
</dbReference>
<dbReference type="PANTHER" id="PTHR33406">
    <property type="entry name" value="MEMBRANE PROTEIN MJ1562-RELATED"/>
    <property type="match status" value="1"/>
</dbReference>
<feature type="domain" description="Membrane transport protein MMPL" evidence="7">
    <location>
        <begin position="91"/>
        <end position="196"/>
    </location>
</feature>
<dbReference type="InterPro" id="IPR004869">
    <property type="entry name" value="MMPL_dom"/>
</dbReference>
<dbReference type="EMBL" id="JBHSPT010000076">
    <property type="protein sequence ID" value="MFC6059189.1"/>
    <property type="molecule type" value="Genomic_DNA"/>
</dbReference>
<evidence type="ECO:0000256" key="4">
    <source>
        <dbReference type="ARBA" id="ARBA00022989"/>
    </source>
</evidence>
<dbReference type="Proteomes" id="UP001596242">
    <property type="component" value="Unassembled WGS sequence"/>
</dbReference>
<gene>
    <name evidence="8" type="ORF">ACFP50_28390</name>
</gene>
<keyword evidence="5 6" id="KW-0472">Membrane</keyword>
<feature type="transmembrane region" description="Helical" evidence="6">
    <location>
        <begin position="176"/>
        <end position="196"/>
    </location>
</feature>
<dbReference type="InterPro" id="IPR036250">
    <property type="entry name" value="AcylCo_DH-like_C"/>
</dbReference>
<evidence type="ECO:0000313" key="8">
    <source>
        <dbReference type="EMBL" id="MFC6059189.1"/>
    </source>
</evidence>
<evidence type="ECO:0000256" key="3">
    <source>
        <dbReference type="ARBA" id="ARBA00022692"/>
    </source>
</evidence>
<evidence type="ECO:0000256" key="1">
    <source>
        <dbReference type="ARBA" id="ARBA00004651"/>
    </source>
</evidence>
<name>A0ABW1M704_9ACTN</name>
<accession>A0ABW1M704</accession>
<sequence>MTLKRHISARIGYWSAAHPWRAVLVWLVLTLAAFSTGFLGETRTATQADMTVGESARAARLIEGNGLKKPATENFLVSPRAGQDATGAADELKRRLAALPEVASVAGPLESDDGRTLLVRAAMKGDADSAPDRVTALTDVTAEVQERHPGLRIEETGDASIQHEFRDWLAKDMSKATAISVPITLVVLMVVFGALVHRAAAEADATGRGRVASAAKARACALAEDATLAACDLLGPAARANHPELDKLVRDARGAEFMEGTRNIQHLNLFRGLLTNELEGGFR</sequence>
<proteinExistence type="predicted"/>
<reference evidence="9" key="1">
    <citation type="journal article" date="2019" name="Int. J. Syst. Evol. Microbiol.">
        <title>The Global Catalogue of Microorganisms (GCM) 10K type strain sequencing project: providing services to taxonomists for standard genome sequencing and annotation.</title>
        <authorList>
            <consortium name="The Broad Institute Genomics Platform"/>
            <consortium name="The Broad Institute Genome Sequencing Center for Infectious Disease"/>
            <person name="Wu L."/>
            <person name="Ma J."/>
        </authorList>
    </citation>
    <scope>NUCLEOTIDE SEQUENCE [LARGE SCALE GENOMIC DNA]</scope>
    <source>
        <strain evidence="9">JCM 12763</strain>
    </source>
</reference>
<evidence type="ECO:0000256" key="6">
    <source>
        <dbReference type="SAM" id="Phobius"/>
    </source>
</evidence>
<keyword evidence="9" id="KW-1185">Reference proteome</keyword>
<dbReference type="RefSeq" id="WP_386403087.1">
    <property type="nucleotide sequence ID" value="NZ_JBHSPT010000076.1"/>
</dbReference>
<protein>
    <submittedName>
        <fullName evidence="8">MMPL family transporter</fullName>
    </submittedName>
</protein>
<dbReference type="InterPro" id="IPR050545">
    <property type="entry name" value="Mycobact_MmpL"/>
</dbReference>
<dbReference type="PANTHER" id="PTHR33406:SF13">
    <property type="entry name" value="MEMBRANE PROTEIN YDFJ"/>
    <property type="match status" value="1"/>
</dbReference>
<dbReference type="Pfam" id="PF03176">
    <property type="entry name" value="MMPL"/>
    <property type="match status" value="1"/>
</dbReference>
<keyword evidence="3 6" id="KW-0812">Transmembrane</keyword>
<evidence type="ECO:0000313" key="9">
    <source>
        <dbReference type="Proteomes" id="UP001596242"/>
    </source>
</evidence>
<keyword evidence="4 6" id="KW-1133">Transmembrane helix</keyword>
<keyword evidence="2" id="KW-1003">Cell membrane</keyword>
<evidence type="ECO:0000256" key="5">
    <source>
        <dbReference type="ARBA" id="ARBA00023136"/>
    </source>
</evidence>
<dbReference type="SUPFAM" id="SSF47203">
    <property type="entry name" value="Acyl-CoA dehydrogenase C-terminal domain-like"/>
    <property type="match status" value="1"/>
</dbReference>
<feature type="transmembrane region" description="Helical" evidence="6">
    <location>
        <begin position="20"/>
        <end position="40"/>
    </location>
</feature>
<comment type="caution">
    <text evidence="8">The sequence shown here is derived from an EMBL/GenBank/DDBJ whole genome shotgun (WGS) entry which is preliminary data.</text>
</comment>